<dbReference type="Gene3D" id="3.30.110.170">
    <property type="entry name" value="Protein of unknown function (DUF541), domain 1"/>
    <property type="match status" value="1"/>
</dbReference>
<dbReference type="Gene3D" id="3.30.70.2970">
    <property type="entry name" value="Protein of unknown function (DUF541), domain 2"/>
    <property type="match status" value="1"/>
</dbReference>
<comment type="caution">
    <text evidence="2">The sequence shown here is derived from an EMBL/GenBank/DDBJ whole genome shotgun (WGS) entry which is preliminary data.</text>
</comment>
<proteinExistence type="predicted"/>
<dbReference type="PANTHER" id="PTHR34387:SF2">
    <property type="entry name" value="SLR1258 PROTEIN"/>
    <property type="match status" value="1"/>
</dbReference>
<protein>
    <submittedName>
        <fullName evidence="2">26 kDa periplasmic immunogenic protein</fullName>
    </submittedName>
</protein>
<accession>A0A644UA28</accession>
<keyword evidence="1" id="KW-0812">Transmembrane</keyword>
<feature type="transmembrane region" description="Helical" evidence="1">
    <location>
        <begin position="12"/>
        <end position="30"/>
    </location>
</feature>
<dbReference type="PANTHER" id="PTHR34387">
    <property type="entry name" value="SLR1258 PROTEIN"/>
    <property type="match status" value="1"/>
</dbReference>
<keyword evidence="1" id="KW-0472">Membrane</keyword>
<name>A0A644UA28_9ZZZZ</name>
<dbReference type="AlphaFoldDB" id="A0A644UA28"/>
<dbReference type="InterPro" id="IPR007497">
    <property type="entry name" value="SIMPL/DUF541"/>
</dbReference>
<dbReference type="GO" id="GO:0006974">
    <property type="term" value="P:DNA damage response"/>
    <property type="evidence" value="ECO:0007669"/>
    <property type="project" value="TreeGrafter"/>
</dbReference>
<organism evidence="2">
    <name type="scientific">bioreactor metagenome</name>
    <dbReference type="NCBI Taxonomy" id="1076179"/>
    <lineage>
        <taxon>unclassified sequences</taxon>
        <taxon>metagenomes</taxon>
        <taxon>ecological metagenomes</taxon>
    </lineage>
</organism>
<dbReference type="InterPro" id="IPR052022">
    <property type="entry name" value="26kDa_periplasmic_antigen"/>
</dbReference>
<evidence type="ECO:0000313" key="2">
    <source>
        <dbReference type="EMBL" id="MPL75829.1"/>
    </source>
</evidence>
<gene>
    <name evidence="2" type="ORF">SDC9_21660</name>
</gene>
<dbReference type="EMBL" id="VSSQ01000092">
    <property type="protein sequence ID" value="MPL75829.1"/>
    <property type="molecule type" value="Genomic_DNA"/>
</dbReference>
<dbReference type="Pfam" id="PF04402">
    <property type="entry name" value="SIMPL"/>
    <property type="match status" value="1"/>
</dbReference>
<evidence type="ECO:0000256" key="1">
    <source>
        <dbReference type="SAM" id="Phobius"/>
    </source>
</evidence>
<reference evidence="2" key="1">
    <citation type="submission" date="2019-08" db="EMBL/GenBank/DDBJ databases">
        <authorList>
            <person name="Kucharzyk K."/>
            <person name="Murdoch R.W."/>
            <person name="Higgins S."/>
            <person name="Loffler F."/>
        </authorList>
    </citation>
    <scope>NUCLEOTIDE SEQUENCE</scope>
</reference>
<sequence length="264" mass="28664">MNEKNKRGWIKAAIILAILFAIGIIVVQGVKTYTNNMNPRTVVITGTGKVAAVPDVSTISFTLRSESKNDNTKTLQEDISKKADSVFAKLKELGIDEKDIKTTNYSVNPKYGYRDCYSASSIQPCESRYVLGYEASESVDVKVRSTENVSKVLDVLAGDKITEVYGPNFSIDDVEAVKDSARDLAIQDAKDKASVLAKSLGVKIKRIVSFSDNNGVAAPYPAVYRDSMNYAAGAVELQSAKVANIAEGQQDVVSNVSITFQIED</sequence>
<keyword evidence="1" id="KW-1133">Transmembrane helix</keyword>